<dbReference type="InterPro" id="IPR029039">
    <property type="entry name" value="Flavoprotein-like_sf"/>
</dbReference>
<proteinExistence type="inferred from homology"/>
<comment type="cofactor">
    <cofactor evidence="1">
        <name>[4Fe-4S] cluster</name>
        <dbReference type="ChEBI" id="CHEBI:49883"/>
    </cofactor>
</comment>
<dbReference type="Gene3D" id="3.40.50.360">
    <property type="match status" value="1"/>
</dbReference>
<gene>
    <name evidence="4" type="ORF">GCM10025751_53070</name>
</gene>
<dbReference type="RefSeq" id="WP_227778739.1">
    <property type="nucleotide sequence ID" value="NZ_BAABKX010000030.1"/>
</dbReference>
<reference evidence="4 5" key="1">
    <citation type="journal article" date="2019" name="Int. J. Syst. Evol. Microbiol.">
        <title>The Global Catalogue of Microorganisms (GCM) 10K type strain sequencing project: providing services to taxonomists for standard genome sequencing and annotation.</title>
        <authorList>
            <consortium name="The Broad Institute Genomics Platform"/>
            <consortium name="The Broad Institute Genome Sequencing Center for Infectious Disease"/>
            <person name="Wu L."/>
            <person name="Ma J."/>
        </authorList>
    </citation>
    <scope>NUCLEOTIDE SEQUENCE [LARGE SCALE GENOMIC DNA]</scope>
    <source>
        <strain evidence="4 5">JCM 17504</strain>
    </source>
</reference>
<dbReference type="SUPFAM" id="SSF52218">
    <property type="entry name" value="Flavoproteins"/>
    <property type="match status" value="1"/>
</dbReference>
<organism evidence="4 5">
    <name type="scientific">Haladaptatus pallidirubidus</name>
    <dbReference type="NCBI Taxonomy" id="1008152"/>
    <lineage>
        <taxon>Archaea</taxon>
        <taxon>Methanobacteriati</taxon>
        <taxon>Methanobacteriota</taxon>
        <taxon>Stenosarchaea group</taxon>
        <taxon>Halobacteria</taxon>
        <taxon>Halobacteriales</taxon>
        <taxon>Haladaptataceae</taxon>
        <taxon>Haladaptatus</taxon>
    </lineage>
</organism>
<evidence type="ECO:0000259" key="3">
    <source>
        <dbReference type="Pfam" id="PF03358"/>
    </source>
</evidence>
<feature type="domain" description="NADPH-dependent FMN reductase-like" evidence="3">
    <location>
        <begin position="23"/>
        <end position="160"/>
    </location>
</feature>
<dbReference type="Pfam" id="PF03358">
    <property type="entry name" value="FMN_red"/>
    <property type="match status" value="1"/>
</dbReference>
<accession>A0AAV3UQ85</accession>
<evidence type="ECO:0000313" key="5">
    <source>
        <dbReference type="Proteomes" id="UP001501729"/>
    </source>
</evidence>
<dbReference type="InterPro" id="IPR005025">
    <property type="entry name" value="FMN_Rdtase-like_dom"/>
</dbReference>
<sequence>MINRTPTESRTYHSKDTAEQFYVVGIHGAIEQHEIAHQALTQALIGAGNTGAATHLLDLSALTLPLYNPDPPESRYAVVVMRCISQADAVLLTTSSRHDSYSTQLKNALEYCGPDEFNGTPVGLLGVARKSEPTPALNQLRTICTTLGAQVLTTQVGIATEATCEDDELPHDRVTNLRTLGQQVVEWISPKWSRAGSLHDF</sequence>
<protein>
    <submittedName>
        <fullName evidence="4">NADPH-dependent FMN reductase</fullName>
    </submittedName>
</protein>
<dbReference type="GeneID" id="68617510"/>
<dbReference type="EMBL" id="BAABKX010000030">
    <property type="protein sequence ID" value="GAA5064025.1"/>
    <property type="molecule type" value="Genomic_DNA"/>
</dbReference>
<evidence type="ECO:0000256" key="1">
    <source>
        <dbReference type="ARBA" id="ARBA00001966"/>
    </source>
</evidence>
<dbReference type="AlphaFoldDB" id="A0AAV3UQ85"/>
<dbReference type="GO" id="GO:0016491">
    <property type="term" value="F:oxidoreductase activity"/>
    <property type="evidence" value="ECO:0007669"/>
    <property type="project" value="InterPro"/>
</dbReference>
<evidence type="ECO:0000256" key="2">
    <source>
        <dbReference type="ARBA" id="ARBA00038292"/>
    </source>
</evidence>
<comment type="similarity">
    <text evidence="2">Belongs to the SsuE family. Isf subfamily.</text>
</comment>
<comment type="caution">
    <text evidence="4">The sequence shown here is derived from an EMBL/GenBank/DDBJ whole genome shotgun (WGS) entry which is preliminary data.</text>
</comment>
<keyword evidence="5" id="KW-1185">Reference proteome</keyword>
<dbReference type="Proteomes" id="UP001501729">
    <property type="component" value="Unassembled WGS sequence"/>
</dbReference>
<evidence type="ECO:0000313" key="4">
    <source>
        <dbReference type="EMBL" id="GAA5064025.1"/>
    </source>
</evidence>
<name>A0AAV3UQ85_9EURY</name>